<reference evidence="6 7" key="1">
    <citation type="submission" date="2021-10" db="EMBL/GenBank/DDBJ databases">
        <title>Anaerobic single-cell dispensing facilitates the cultivation of human gut bacteria.</title>
        <authorList>
            <person name="Afrizal A."/>
        </authorList>
    </citation>
    <scope>NUCLEOTIDE SEQUENCE [LARGE SCALE GENOMIC DNA]</scope>
    <source>
        <strain evidence="6 7">CLA-AA-H277</strain>
    </source>
</reference>
<keyword evidence="3" id="KW-0378">Hydrolase</keyword>
<dbReference type="RefSeq" id="WP_227615985.1">
    <property type="nucleotide sequence ID" value="NZ_JAJEPR010000034.1"/>
</dbReference>
<dbReference type="EMBL" id="JAJEPR010000034">
    <property type="protein sequence ID" value="MCC2190982.1"/>
    <property type="molecule type" value="Genomic_DNA"/>
</dbReference>
<dbReference type="PANTHER" id="PTHR39181">
    <property type="entry name" value="TYROSINE-PROTEIN PHOSPHATASE YWQE"/>
    <property type="match status" value="1"/>
</dbReference>
<dbReference type="Pfam" id="PF19567">
    <property type="entry name" value="CpsB_CapC"/>
    <property type="match status" value="1"/>
</dbReference>
<evidence type="ECO:0000313" key="6">
    <source>
        <dbReference type="EMBL" id="MCC2190982.1"/>
    </source>
</evidence>
<dbReference type="Gene3D" id="3.20.20.140">
    <property type="entry name" value="Metal-dependent hydrolases"/>
    <property type="match status" value="1"/>
</dbReference>
<dbReference type="Proteomes" id="UP001197875">
    <property type="component" value="Unassembled WGS sequence"/>
</dbReference>
<evidence type="ECO:0000256" key="1">
    <source>
        <dbReference type="ARBA" id="ARBA00005750"/>
    </source>
</evidence>
<dbReference type="GO" id="GO:0004725">
    <property type="term" value="F:protein tyrosine phosphatase activity"/>
    <property type="evidence" value="ECO:0007669"/>
    <property type="project" value="UniProtKB-EC"/>
</dbReference>
<keyword evidence="4" id="KW-0904">Protein phosphatase</keyword>
<evidence type="ECO:0000313" key="7">
    <source>
        <dbReference type="Proteomes" id="UP001197875"/>
    </source>
</evidence>
<accession>A0AAE3DV60</accession>
<comment type="catalytic activity">
    <reaction evidence="5">
        <text>O-phospho-L-tyrosyl-[protein] + H2O = L-tyrosyl-[protein] + phosphate</text>
        <dbReference type="Rhea" id="RHEA:10684"/>
        <dbReference type="Rhea" id="RHEA-COMP:10136"/>
        <dbReference type="Rhea" id="RHEA-COMP:20101"/>
        <dbReference type="ChEBI" id="CHEBI:15377"/>
        <dbReference type="ChEBI" id="CHEBI:43474"/>
        <dbReference type="ChEBI" id="CHEBI:46858"/>
        <dbReference type="ChEBI" id="CHEBI:61978"/>
        <dbReference type="EC" id="3.1.3.48"/>
    </reaction>
</comment>
<evidence type="ECO:0000256" key="3">
    <source>
        <dbReference type="ARBA" id="ARBA00022801"/>
    </source>
</evidence>
<proteinExistence type="inferred from homology"/>
<dbReference type="SUPFAM" id="SSF89550">
    <property type="entry name" value="PHP domain-like"/>
    <property type="match status" value="1"/>
</dbReference>
<dbReference type="EC" id="3.1.3.48" evidence="2"/>
<comment type="caution">
    <text evidence="6">The sequence shown here is derived from an EMBL/GenBank/DDBJ whole genome shotgun (WGS) entry which is preliminary data.</text>
</comment>
<dbReference type="PIRSF" id="PIRSF016557">
    <property type="entry name" value="Caps_synth_CpsB"/>
    <property type="match status" value="1"/>
</dbReference>
<dbReference type="InterPro" id="IPR016667">
    <property type="entry name" value="Caps_polysacc_synth_CpsB/CapC"/>
</dbReference>
<dbReference type="InterPro" id="IPR016195">
    <property type="entry name" value="Pol/histidinol_Pase-like"/>
</dbReference>
<dbReference type="GO" id="GO:0030145">
    <property type="term" value="F:manganese ion binding"/>
    <property type="evidence" value="ECO:0007669"/>
    <property type="project" value="InterPro"/>
</dbReference>
<name>A0AAE3DV60_9FIRM</name>
<sequence length="276" mass="32200">MTKIQWILLLVFLLAAGAAAVITILLRRKRQQNTEKPETMDNLTDFHCHILPGVDDGSEDMDMTLQMLDLSYAQGVRRIIATPHYHRGHVENEPEKLREVLKKVQEKAAKKYPDLEIRLGNEVFYSDGVIELLRQGKILPMGDGENSRYLLVECSPDDSFSRLQDAVSQVTRMGYRPVIAHVERYQCMYRQKDRFEELQRQGALFQVNYNQVRENRWLFQHDFVDLLATDCHNTEERAPKIEENLKALFAFCSREQIEKILKTNPDRIWFSGKTSL</sequence>
<gene>
    <name evidence="6" type="ORF">LKD71_14460</name>
</gene>
<dbReference type="PANTHER" id="PTHR39181:SF1">
    <property type="entry name" value="TYROSINE-PROTEIN PHOSPHATASE YWQE"/>
    <property type="match status" value="1"/>
</dbReference>
<comment type="similarity">
    <text evidence="1">Belongs to the metallo-dependent hydrolases superfamily. CpsB/CapC family.</text>
</comment>
<evidence type="ECO:0000256" key="4">
    <source>
        <dbReference type="ARBA" id="ARBA00022912"/>
    </source>
</evidence>
<keyword evidence="7" id="KW-1185">Reference proteome</keyword>
<evidence type="ECO:0000256" key="5">
    <source>
        <dbReference type="ARBA" id="ARBA00051722"/>
    </source>
</evidence>
<dbReference type="AlphaFoldDB" id="A0AAE3DV60"/>
<evidence type="ECO:0000256" key="2">
    <source>
        <dbReference type="ARBA" id="ARBA00013064"/>
    </source>
</evidence>
<protein>
    <recommendedName>
        <fullName evidence="2">protein-tyrosine-phosphatase</fullName>
        <ecNumber evidence="2">3.1.3.48</ecNumber>
    </recommendedName>
</protein>
<organism evidence="6 7">
    <name type="scientific">Fusicatenibacter faecihominis</name>
    <dbReference type="NCBI Taxonomy" id="2881276"/>
    <lineage>
        <taxon>Bacteria</taxon>
        <taxon>Bacillati</taxon>
        <taxon>Bacillota</taxon>
        <taxon>Clostridia</taxon>
        <taxon>Lachnospirales</taxon>
        <taxon>Lachnospiraceae</taxon>
        <taxon>Fusicatenibacter</taxon>
    </lineage>
</organism>